<dbReference type="Proteomes" id="UP000619512">
    <property type="component" value="Unassembled WGS sequence"/>
</dbReference>
<keyword evidence="3" id="KW-1185">Reference proteome</keyword>
<organism evidence="1 4">
    <name type="scientific">Pseudoduganella plicata</name>
    <dbReference type="NCBI Taxonomy" id="321984"/>
    <lineage>
        <taxon>Bacteria</taxon>
        <taxon>Pseudomonadati</taxon>
        <taxon>Pseudomonadota</taxon>
        <taxon>Betaproteobacteria</taxon>
        <taxon>Burkholderiales</taxon>
        <taxon>Oxalobacteraceae</taxon>
        <taxon>Telluria group</taxon>
        <taxon>Pseudoduganella</taxon>
    </lineage>
</organism>
<reference evidence="1" key="1">
    <citation type="journal article" date="2014" name="Int. J. Syst. Evol. Microbiol.">
        <title>Complete genome sequence of Corynebacterium casei LMG S-19264T (=DSM 44701T), isolated from a smear-ripened cheese.</title>
        <authorList>
            <consortium name="US DOE Joint Genome Institute (JGI-PGF)"/>
            <person name="Walter F."/>
            <person name="Albersmeier A."/>
            <person name="Kalinowski J."/>
            <person name="Ruckert C."/>
        </authorList>
    </citation>
    <scope>NUCLEOTIDE SEQUENCE</scope>
    <source>
        <strain evidence="1">KCTC 12344</strain>
    </source>
</reference>
<name>A0A4P7BFP5_9BURK</name>
<dbReference type="AlphaFoldDB" id="A0A4P7BFP5"/>
<evidence type="ECO:0000313" key="3">
    <source>
        <dbReference type="Proteomes" id="UP000294359"/>
    </source>
</evidence>
<dbReference type="OrthoDB" id="103556at2"/>
<reference evidence="1" key="3">
    <citation type="submission" date="2022-12" db="EMBL/GenBank/DDBJ databases">
        <authorList>
            <person name="Sun Q."/>
            <person name="Kim S."/>
        </authorList>
    </citation>
    <scope>NUCLEOTIDE SEQUENCE</scope>
    <source>
        <strain evidence="1">KCTC 12344</strain>
    </source>
</reference>
<dbReference type="Proteomes" id="UP000294359">
    <property type="component" value="Chromosome"/>
</dbReference>
<proteinExistence type="predicted"/>
<reference evidence="2 3" key="2">
    <citation type="submission" date="2019-03" db="EMBL/GenBank/DDBJ databases">
        <title>Draft Genome Sequences of Six Type Strains of the Genus Massilia.</title>
        <authorList>
            <person name="Miess H."/>
            <person name="Frediansyhah A."/>
            <person name="Gross H."/>
        </authorList>
    </citation>
    <scope>NUCLEOTIDE SEQUENCE [LARGE SCALE GENOMIC DNA]</scope>
    <source>
        <strain evidence="2 3">DSM 17505</strain>
    </source>
</reference>
<evidence type="ECO:0000313" key="1">
    <source>
        <dbReference type="EMBL" id="GGY90749.1"/>
    </source>
</evidence>
<dbReference type="EMBL" id="BMWW01000004">
    <property type="protein sequence ID" value="GGY90749.1"/>
    <property type="molecule type" value="Genomic_DNA"/>
</dbReference>
<evidence type="ECO:0000313" key="4">
    <source>
        <dbReference type="Proteomes" id="UP000619512"/>
    </source>
</evidence>
<sequence length="128" mass="14750">MTHTNRPPRKPGRFTLLALHHYAWQNNVPIPRFLMLDQPRQVYFPSQTAYESVAGDAKRVRSVDVDLAAAKRLFETLLNYTRVLVPGFQLIVTEHANFAEDWFQEALVEEPWMDPAGVGTKDWPSWGL</sequence>
<dbReference type="RefSeq" id="WP_134385986.1">
    <property type="nucleotide sequence ID" value="NZ_BMWW01000004.1"/>
</dbReference>
<evidence type="ECO:0000313" key="2">
    <source>
        <dbReference type="EMBL" id="QBQ37504.1"/>
    </source>
</evidence>
<dbReference type="InterPro" id="IPR022205">
    <property type="entry name" value="DUF3732"/>
</dbReference>
<protein>
    <submittedName>
        <fullName evidence="2">DUF3732 domain-containing protein</fullName>
    </submittedName>
</protein>
<dbReference type="Pfam" id="PF12532">
    <property type="entry name" value="DUF3732"/>
    <property type="match status" value="1"/>
</dbReference>
<accession>A0A4P7BFP5</accession>
<dbReference type="EMBL" id="CP038026">
    <property type="protein sequence ID" value="QBQ37504.1"/>
    <property type="molecule type" value="Genomic_DNA"/>
</dbReference>
<gene>
    <name evidence="2" type="ORF">E1742_16015</name>
    <name evidence="1" type="ORF">GCM10007388_25010</name>
</gene>